<organism evidence="2">
    <name type="scientific">Omalonyx unguis</name>
    <dbReference type="NCBI Taxonomy" id="1851496"/>
    <lineage>
        <taxon>Eukaryota</taxon>
        <taxon>Metazoa</taxon>
        <taxon>Spiralia</taxon>
        <taxon>Lophotrochozoa</taxon>
        <taxon>Mollusca</taxon>
        <taxon>Gastropoda</taxon>
        <taxon>Heterobranchia</taxon>
        <taxon>Euthyneura</taxon>
        <taxon>Panpulmonata</taxon>
        <taxon>Eupulmonata</taxon>
        <taxon>Stylommatophora</taxon>
        <taxon>Helicina</taxon>
        <taxon>Succineoidea</taxon>
        <taxon>Succineidae</taxon>
        <taxon>Omalonyx</taxon>
    </lineage>
</organism>
<keyword evidence="2" id="KW-0496">Mitochondrion</keyword>
<keyword evidence="1" id="KW-0812">Transmembrane</keyword>
<feature type="transmembrane region" description="Helical" evidence="1">
    <location>
        <begin position="120"/>
        <end position="140"/>
    </location>
</feature>
<sequence>MKFDIMLLSLVMIMFIIFFNPLIMGCCLFLLSLMLIKSVSMMSSVWFGYLMFMVYVGGMLVLFIYICMVTSNYKFSLKFSFFGIIIEILFMGVIFTYNFIPPMKFLMCSSNTMGNFPMFLMYILIFFLLLIFFSIVHIIFKKNISMKNDF</sequence>
<accession>A0A8F7CBX0</accession>
<gene>
    <name evidence="2" type="primary">ND6</name>
</gene>
<geneLocation type="mitochondrion" evidence="2"/>
<evidence type="ECO:0000313" key="2">
    <source>
        <dbReference type="EMBL" id="QXU57718.1"/>
    </source>
</evidence>
<keyword evidence="1" id="KW-1133">Transmembrane helix</keyword>
<dbReference type="AlphaFoldDB" id="A0A8F7CBX0"/>
<feature type="transmembrane region" description="Helical" evidence="1">
    <location>
        <begin position="46"/>
        <end position="67"/>
    </location>
</feature>
<proteinExistence type="predicted"/>
<evidence type="ECO:0000256" key="1">
    <source>
        <dbReference type="SAM" id="Phobius"/>
    </source>
</evidence>
<name>A0A8F7CBX0_9EUPU</name>
<dbReference type="EMBL" id="MT449229">
    <property type="protein sequence ID" value="QXU57718.1"/>
    <property type="molecule type" value="Genomic_DNA"/>
</dbReference>
<dbReference type="PROSITE" id="PS51257">
    <property type="entry name" value="PROKAR_LIPOPROTEIN"/>
    <property type="match status" value="1"/>
</dbReference>
<feature type="transmembrane region" description="Helical" evidence="1">
    <location>
        <begin position="79"/>
        <end position="100"/>
    </location>
</feature>
<feature type="transmembrane region" description="Helical" evidence="1">
    <location>
        <begin position="7"/>
        <end position="34"/>
    </location>
</feature>
<reference evidence="2" key="1">
    <citation type="journal article" date="2021" name="PLoS ONE">
        <title>The mitochondrial genome of the semi-slug Omalonyx unguis (Gastropoda: Succineidae) and the phylogenetic relationships within Stylommatophora.</title>
        <authorList>
            <person name="Guzman L.B."/>
            <person name="Vogler R.E."/>
            <person name="Beltramino A.A."/>
        </authorList>
    </citation>
    <scope>NUCLEOTIDE SEQUENCE</scope>
</reference>
<protein>
    <submittedName>
        <fullName evidence="2">NADH dehydrogenase subunit 6</fullName>
    </submittedName>
</protein>
<keyword evidence="1" id="KW-0472">Membrane</keyword>